<comment type="caution">
    <text evidence="1">The sequence shown here is derived from an EMBL/GenBank/DDBJ whole genome shotgun (WGS) entry which is preliminary data.</text>
</comment>
<reference evidence="1 2" key="1">
    <citation type="submission" date="2010-04" db="EMBL/GenBank/DDBJ databases">
        <authorList>
            <person name="Qin X."/>
            <person name="Bachman B."/>
            <person name="Battles P."/>
            <person name="Bell A."/>
            <person name="Bess C."/>
            <person name="Bickham C."/>
            <person name="Chaboub L."/>
            <person name="Chen D."/>
            <person name="Coyle M."/>
            <person name="Deiros D.R."/>
            <person name="Dinh H."/>
            <person name="Forbes L."/>
            <person name="Fowler G."/>
            <person name="Francisco L."/>
            <person name="Fu Q."/>
            <person name="Gubbala S."/>
            <person name="Hale W."/>
            <person name="Han Y."/>
            <person name="Hemphill L."/>
            <person name="Highlander S.K."/>
            <person name="Hirani K."/>
            <person name="Hogues M."/>
            <person name="Jackson L."/>
            <person name="Jakkamsetti A."/>
            <person name="Javaid M."/>
            <person name="Jiang H."/>
            <person name="Korchina V."/>
            <person name="Kovar C."/>
            <person name="Lara F."/>
            <person name="Lee S."/>
            <person name="Mata R."/>
            <person name="Mathew T."/>
            <person name="Moen C."/>
            <person name="Morales K."/>
            <person name="Munidasa M."/>
            <person name="Nazareth L."/>
            <person name="Ngo R."/>
            <person name="Nguyen L."/>
            <person name="Okwuonu G."/>
            <person name="Ongeri F."/>
            <person name="Patil S."/>
            <person name="Petrosino J."/>
            <person name="Pham C."/>
            <person name="Pham P."/>
            <person name="Pu L.-L."/>
            <person name="Puazo M."/>
            <person name="Raj R."/>
            <person name="Reid J."/>
            <person name="Rouhana J."/>
            <person name="Saada N."/>
            <person name="Shang Y."/>
            <person name="Simmons D."/>
            <person name="Thornton R."/>
            <person name="Warren J."/>
            <person name="Weissenberger G."/>
            <person name="Zhang J."/>
            <person name="Zhang L."/>
            <person name="Zhou C."/>
            <person name="Zhu D."/>
            <person name="Muzny D."/>
            <person name="Worley K."/>
            <person name="Gibbs R."/>
        </authorList>
    </citation>
    <scope>NUCLEOTIDE SEQUENCE [LARGE SCALE GENOMIC DNA]</scope>
    <source>
        <strain evidence="1 2">ATCC 49957</strain>
    </source>
</reference>
<dbReference type="AlphaFoldDB" id="D5RH25"/>
<dbReference type="EMBL" id="ADVL01000074">
    <property type="protein sequence ID" value="EFH13391.1"/>
    <property type="molecule type" value="Genomic_DNA"/>
</dbReference>
<dbReference type="HOGENOM" id="CLU_2425030_0_0_5"/>
<dbReference type="Proteomes" id="UP000005324">
    <property type="component" value="Unassembled WGS sequence"/>
</dbReference>
<sequence length="91" mass="9515">MLLGLAFLLLPLLTGLPPRPIPGTPRVAVERRQLWLLLAALAALPSLPARRALPPGWARFPQRSREPPAACAVSVCGRRTPPAPGEAGGAG</sequence>
<evidence type="ECO:0000313" key="2">
    <source>
        <dbReference type="Proteomes" id="UP000005324"/>
    </source>
</evidence>
<organism evidence="1 2">
    <name type="scientific">Pseudoroseomonas cervicalis ATCC 49957</name>
    <dbReference type="NCBI Taxonomy" id="525371"/>
    <lineage>
        <taxon>Bacteria</taxon>
        <taxon>Pseudomonadati</taxon>
        <taxon>Pseudomonadota</taxon>
        <taxon>Alphaproteobacteria</taxon>
        <taxon>Acetobacterales</taxon>
        <taxon>Roseomonadaceae</taxon>
        <taxon>Roseomonas</taxon>
    </lineage>
</organism>
<protein>
    <submittedName>
        <fullName evidence="1">Uncharacterized protein</fullName>
    </submittedName>
</protein>
<proteinExistence type="predicted"/>
<gene>
    <name evidence="1" type="ORF">HMPREF0731_0384</name>
</gene>
<accession>D5RH25</accession>
<name>D5RH25_9PROT</name>
<keyword evidence="2" id="KW-1185">Reference proteome</keyword>
<evidence type="ECO:0000313" key="1">
    <source>
        <dbReference type="EMBL" id="EFH13391.1"/>
    </source>
</evidence>